<name>A0A9N9IDI4_9GLOM</name>
<organism evidence="2 3">
    <name type="scientific">Funneliformis caledonium</name>
    <dbReference type="NCBI Taxonomy" id="1117310"/>
    <lineage>
        <taxon>Eukaryota</taxon>
        <taxon>Fungi</taxon>
        <taxon>Fungi incertae sedis</taxon>
        <taxon>Mucoromycota</taxon>
        <taxon>Glomeromycotina</taxon>
        <taxon>Glomeromycetes</taxon>
        <taxon>Glomerales</taxon>
        <taxon>Glomeraceae</taxon>
        <taxon>Funneliformis</taxon>
    </lineage>
</organism>
<dbReference type="OrthoDB" id="10463247at2759"/>
<evidence type="ECO:0000256" key="1">
    <source>
        <dbReference type="SAM" id="MobiDB-lite"/>
    </source>
</evidence>
<keyword evidence="3" id="KW-1185">Reference proteome</keyword>
<sequence length="267" mass="30080">MYQNPTENYEKHENIVFTPRDNNPSVTAAIATSNDERYPTTSFANESSHNQQFIGHNSNEQQILEQNPPSTYSPHNNPPIHSPSMNNASSSQIQTVEILGYEIIIIPTSSSLASLTSLGVQHQLQQDNAYLDYSVNPPQLNQERNYTFATNEYDPTLQYPSHAPQSPQIQTVEIPGYKIFIIPTSSPLASSTNLDMQRQLQQGNTYFDYSSFSVNSSQLNQQHYFSSAYETSISENVVNAYNHVSDNTQPQQNYLGLNESLNSFQQL</sequence>
<proteinExistence type="predicted"/>
<feature type="region of interest" description="Disordered" evidence="1">
    <location>
        <begin position="1"/>
        <end position="24"/>
    </location>
</feature>
<dbReference type="EMBL" id="CAJVPQ010012407">
    <property type="protein sequence ID" value="CAG8731526.1"/>
    <property type="molecule type" value="Genomic_DNA"/>
</dbReference>
<reference evidence="2" key="1">
    <citation type="submission" date="2021-06" db="EMBL/GenBank/DDBJ databases">
        <authorList>
            <person name="Kallberg Y."/>
            <person name="Tangrot J."/>
            <person name="Rosling A."/>
        </authorList>
    </citation>
    <scope>NUCLEOTIDE SEQUENCE</scope>
    <source>
        <strain evidence="2">UK204</strain>
    </source>
</reference>
<feature type="region of interest" description="Disordered" evidence="1">
    <location>
        <begin position="64"/>
        <end position="89"/>
    </location>
</feature>
<protein>
    <submittedName>
        <fullName evidence="2">637_t:CDS:1</fullName>
    </submittedName>
</protein>
<accession>A0A9N9IDI4</accession>
<dbReference type="Proteomes" id="UP000789570">
    <property type="component" value="Unassembled WGS sequence"/>
</dbReference>
<comment type="caution">
    <text evidence="2">The sequence shown here is derived from an EMBL/GenBank/DDBJ whole genome shotgun (WGS) entry which is preliminary data.</text>
</comment>
<gene>
    <name evidence="2" type="ORF">FCALED_LOCUS15014</name>
</gene>
<evidence type="ECO:0000313" key="2">
    <source>
        <dbReference type="EMBL" id="CAG8731526.1"/>
    </source>
</evidence>
<evidence type="ECO:0000313" key="3">
    <source>
        <dbReference type="Proteomes" id="UP000789570"/>
    </source>
</evidence>
<dbReference type="AlphaFoldDB" id="A0A9N9IDI4"/>